<dbReference type="InterPro" id="IPR029320">
    <property type="entry name" value="Acyl-CoA_ox_N"/>
</dbReference>
<feature type="binding site" evidence="15">
    <location>
        <position position="229"/>
    </location>
    <ligand>
        <name>FAD</name>
        <dbReference type="ChEBI" id="CHEBI:57692"/>
    </ligand>
</feature>
<keyword evidence="10" id="KW-0443">Lipid metabolism</keyword>
<dbReference type="InterPro" id="IPR009100">
    <property type="entry name" value="AcylCoA_DH/oxidase_NM_dom_sf"/>
</dbReference>
<keyword evidence="11" id="KW-0576">Peroxisome</keyword>
<sequence length="792" mass="90274">MTKVTSVKSSDSVFNPKKFIENERTRSALKVEEINCFLESNPDDQKITHELLEQIITDPILKCDSYYYDKEKNQEREITARKIKRLSLYMENDIKLMQKNQVKREKIDIIKNLQLNPKSKFLVNKDLNIFDKRLSLIGMIDPQLSTRVGVHLGLFGNCIKGNGTDSQIRYWLQERGAIFLKQVYGCFAMTELGHGSNVAALETTATYDLDSDTFQINTPSLTATKWWIGGAAHSATHAVVYARLIVKEKDYGVKTFIVPLRDNSNFQLLPGIIVGDIGKKMGRDGIDNGWIQFKNVLIPREYLLSRFVKVIPNQESTDVSVKIQPQLDQVSGYSALLSGRVNMVMDSFRFGSKFVTIATRYAVGRQQFVQVNEVGRIETQSSKKKEQHGHNIANVSNNKETQLIDYSLHQYRVLPQLAIVYLISPAAHDLMSSYYNTLNELYEISSPKSDKQQADTTDKNAFSTVSSKLKNLFISSASLKATNTWLISNLIDELRQCCGGHGYSQYNAFGKGYNDWVVQCTWEGDNNILSLTSAKSILKKFVDSATKGKFDEGLDSDDFDYLDPDFIRKVYTHDISATLEDTDDNTNESLETYIEIWKIALIQLLIHIGKTIQKTKDFDQTTILLVTVSKFHAIHYMLKTFYTKLKHDEISHITDQHSKDSLWNIFKLFSVYFINKYSGQFQQFKILKPSQISSLIQPKLVKLLKEIRTDCIKLTDAFELPDAVLNSPIGYFDGDIYHNYFNTVTANNPPESDDPGKPPYHNVLTSMLSRDYEYDSRLGGSLNKDILEKLGK</sequence>
<evidence type="ECO:0000256" key="8">
    <source>
        <dbReference type="ARBA" id="ARBA00022832"/>
    </source>
</evidence>
<dbReference type="SUPFAM" id="SSF56645">
    <property type="entry name" value="Acyl-CoA dehydrogenase NM domain-like"/>
    <property type="match status" value="1"/>
</dbReference>
<comment type="subcellular location">
    <subcellularLocation>
        <location evidence="3">Peroxisome</location>
    </subcellularLocation>
</comment>
<evidence type="ECO:0000256" key="11">
    <source>
        <dbReference type="ARBA" id="ARBA00023140"/>
    </source>
</evidence>
<evidence type="ECO:0000259" key="17">
    <source>
        <dbReference type="Pfam" id="PF02770"/>
    </source>
</evidence>
<dbReference type="Pfam" id="PF01756">
    <property type="entry name" value="ACOX"/>
    <property type="match status" value="1"/>
</dbReference>
<dbReference type="InterPro" id="IPR037069">
    <property type="entry name" value="AcylCoA_DH/ox_N_sf"/>
</dbReference>
<dbReference type="Pfam" id="PF22924">
    <property type="entry name" value="ACOX_C_alpha1"/>
    <property type="match status" value="1"/>
</dbReference>
<evidence type="ECO:0000259" key="19">
    <source>
        <dbReference type="Pfam" id="PF22924"/>
    </source>
</evidence>
<dbReference type="InterPro" id="IPR046373">
    <property type="entry name" value="Acyl-CoA_Oxase/DH_mid-dom_sf"/>
</dbReference>
<dbReference type="PIRSF" id="PIRSF000168">
    <property type="entry name" value="Acyl-CoA_oxidase"/>
    <property type="match status" value="1"/>
</dbReference>
<reference evidence="21" key="1">
    <citation type="submission" date="2023-07" db="EMBL/GenBank/DDBJ databases">
        <title>A draft genome of Kazachstania heterogenica Y-27499.</title>
        <authorList>
            <person name="Donic C."/>
            <person name="Kralova J.S."/>
            <person name="Fidel L."/>
            <person name="Ben-Dor S."/>
            <person name="Jung S."/>
        </authorList>
    </citation>
    <scope>NUCLEOTIDE SEQUENCE [LARGE SCALE GENOMIC DNA]</scope>
    <source>
        <strain evidence="21">Y27499</strain>
    </source>
</reference>
<keyword evidence="7 13" id="KW-0274">FAD</keyword>
<feature type="domain" description="Acyl-CoA oxidase C-terminal" evidence="16">
    <location>
        <begin position="590"/>
        <end position="768"/>
    </location>
</feature>
<keyword evidence="8" id="KW-0276">Fatty acid metabolism</keyword>
<dbReference type="PANTHER" id="PTHR10909">
    <property type="entry name" value="ELECTRON TRANSPORT OXIDOREDUCTASE"/>
    <property type="match status" value="1"/>
</dbReference>
<evidence type="ECO:0000256" key="7">
    <source>
        <dbReference type="ARBA" id="ARBA00022827"/>
    </source>
</evidence>
<comment type="pathway">
    <text evidence="4">Lipid metabolism; peroxisomal fatty acid beta-oxidation.</text>
</comment>
<keyword evidence="6 13" id="KW-0285">Flavoprotein</keyword>
<dbReference type="GO" id="GO:0005777">
    <property type="term" value="C:peroxisome"/>
    <property type="evidence" value="ECO:0007669"/>
    <property type="project" value="UniProtKB-SubCell"/>
</dbReference>
<feature type="binding site" evidence="15">
    <location>
        <position position="190"/>
    </location>
    <ligand>
        <name>FAD</name>
        <dbReference type="ChEBI" id="CHEBI:57692"/>
    </ligand>
</feature>
<dbReference type="EMBL" id="JAWIZZ010000036">
    <property type="protein sequence ID" value="KAK5781351.1"/>
    <property type="molecule type" value="Genomic_DNA"/>
</dbReference>
<evidence type="ECO:0000259" key="18">
    <source>
        <dbReference type="Pfam" id="PF14749"/>
    </source>
</evidence>
<dbReference type="Gene3D" id="1.10.540.10">
    <property type="entry name" value="Acyl-CoA dehydrogenase/oxidase, N-terminal domain"/>
    <property type="match status" value="1"/>
</dbReference>
<evidence type="ECO:0000256" key="3">
    <source>
        <dbReference type="ARBA" id="ARBA00004275"/>
    </source>
</evidence>
<dbReference type="Pfam" id="PF02770">
    <property type="entry name" value="Acyl-CoA_dh_M"/>
    <property type="match status" value="1"/>
</dbReference>
<dbReference type="InterPro" id="IPR055060">
    <property type="entry name" value="ACOX_C_alpha1"/>
</dbReference>
<dbReference type="GO" id="GO:0005504">
    <property type="term" value="F:fatty acid binding"/>
    <property type="evidence" value="ECO:0007669"/>
    <property type="project" value="TreeGrafter"/>
</dbReference>
<feature type="domain" description="Acyl-coenzyme A oxidase N-terminal" evidence="18">
    <location>
        <begin position="31"/>
        <end position="173"/>
    </location>
</feature>
<dbReference type="SUPFAM" id="SSF47203">
    <property type="entry name" value="Acyl-CoA dehydrogenase C-terminal domain-like"/>
    <property type="match status" value="2"/>
</dbReference>
<evidence type="ECO:0000256" key="6">
    <source>
        <dbReference type="ARBA" id="ARBA00022630"/>
    </source>
</evidence>
<dbReference type="GO" id="GO:0033540">
    <property type="term" value="P:fatty acid beta-oxidation using acyl-CoA oxidase"/>
    <property type="evidence" value="ECO:0007669"/>
    <property type="project" value="TreeGrafter"/>
</dbReference>
<evidence type="ECO:0000256" key="15">
    <source>
        <dbReference type="PIRSR" id="PIRSR000168-2"/>
    </source>
</evidence>
<keyword evidence="9" id="KW-0560">Oxidoreductase</keyword>
<evidence type="ECO:0000256" key="9">
    <source>
        <dbReference type="ARBA" id="ARBA00023002"/>
    </source>
</evidence>
<feature type="domain" description="Acyl-CoA oxidase/dehydrogenase middle" evidence="17">
    <location>
        <begin position="186"/>
        <end position="296"/>
    </location>
</feature>
<dbReference type="FunFam" id="1.20.140.10:FF:000015">
    <property type="entry name" value="Acyl-coenzyme A oxidase"/>
    <property type="match status" value="1"/>
</dbReference>
<evidence type="ECO:0000256" key="14">
    <source>
        <dbReference type="PIRSR" id="PIRSR000168-1"/>
    </source>
</evidence>
<dbReference type="GO" id="GO:0071949">
    <property type="term" value="F:FAD binding"/>
    <property type="evidence" value="ECO:0007669"/>
    <property type="project" value="InterPro"/>
</dbReference>
<evidence type="ECO:0000256" key="5">
    <source>
        <dbReference type="ARBA" id="ARBA00006288"/>
    </source>
</evidence>
<dbReference type="Proteomes" id="UP001306508">
    <property type="component" value="Unassembled WGS sequence"/>
</dbReference>
<dbReference type="InterPro" id="IPR006091">
    <property type="entry name" value="Acyl-CoA_Oxase/DH_mid-dom"/>
</dbReference>
<dbReference type="InterPro" id="IPR036250">
    <property type="entry name" value="AcylCo_DH-like_C"/>
</dbReference>
<evidence type="ECO:0000256" key="12">
    <source>
        <dbReference type="ARBA" id="ARBA00070477"/>
    </source>
</evidence>
<evidence type="ECO:0000313" key="21">
    <source>
        <dbReference type="Proteomes" id="UP001306508"/>
    </source>
</evidence>
<name>A0AAN7ZYL2_9SACH</name>
<comment type="cofactor">
    <cofactor evidence="2">
        <name>FAD</name>
        <dbReference type="ChEBI" id="CHEBI:57692"/>
    </cofactor>
</comment>
<evidence type="ECO:0000256" key="13">
    <source>
        <dbReference type="PIRNR" id="PIRNR000168"/>
    </source>
</evidence>
<evidence type="ECO:0000256" key="10">
    <source>
        <dbReference type="ARBA" id="ARBA00023098"/>
    </source>
</evidence>
<keyword evidence="21" id="KW-1185">Reference proteome</keyword>
<dbReference type="GO" id="GO:0003997">
    <property type="term" value="F:acyl-CoA oxidase activity"/>
    <property type="evidence" value="ECO:0007669"/>
    <property type="project" value="UniProtKB-EC"/>
</dbReference>
<evidence type="ECO:0000256" key="4">
    <source>
        <dbReference type="ARBA" id="ARBA00004846"/>
    </source>
</evidence>
<gene>
    <name evidence="20" type="ORF">RI543_001192</name>
</gene>
<dbReference type="AlphaFoldDB" id="A0AAN7ZYL2"/>
<evidence type="ECO:0000256" key="1">
    <source>
        <dbReference type="ARBA" id="ARBA00001201"/>
    </source>
</evidence>
<evidence type="ECO:0000256" key="2">
    <source>
        <dbReference type="ARBA" id="ARBA00001974"/>
    </source>
</evidence>
<dbReference type="InterPro" id="IPR002655">
    <property type="entry name" value="Acyl-CoA_oxidase_C"/>
</dbReference>
<feature type="domain" description="Acyl-CoA oxidase C-alpha1" evidence="19">
    <location>
        <begin position="333"/>
        <end position="537"/>
    </location>
</feature>
<accession>A0AAN7ZYL2</accession>
<evidence type="ECO:0000313" key="20">
    <source>
        <dbReference type="EMBL" id="KAK5781351.1"/>
    </source>
</evidence>
<evidence type="ECO:0000259" key="16">
    <source>
        <dbReference type="Pfam" id="PF01756"/>
    </source>
</evidence>
<comment type="similarity">
    <text evidence="5 13">Belongs to the acyl-CoA oxidase family.</text>
</comment>
<organism evidence="20 21">
    <name type="scientific">Arxiozyma heterogenica</name>
    <dbReference type="NCBI Taxonomy" id="278026"/>
    <lineage>
        <taxon>Eukaryota</taxon>
        <taxon>Fungi</taxon>
        <taxon>Dikarya</taxon>
        <taxon>Ascomycota</taxon>
        <taxon>Saccharomycotina</taxon>
        <taxon>Saccharomycetes</taxon>
        <taxon>Saccharomycetales</taxon>
        <taxon>Saccharomycetaceae</taxon>
        <taxon>Arxiozyma</taxon>
    </lineage>
</organism>
<dbReference type="FunFam" id="2.40.110.10:FF:000003">
    <property type="entry name" value="Acyl-coenzyme A oxidase"/>
    <property type="match status" value="1"/>
</dbReference>
<feature type="active site" description="Proton acceptor" evidence="14">
    <location>
        <position position="523"/>
    </location>
</feature>
<comment type="catalytic activity">
    <reaction evidence="1">
        <text>a 2,3-saturated acyl-CoA + O2 = a (2E)-enoyl-CoA + H2O2</text>
        <dbReference type="Rhea" id="RHEA:38959"/>
        <dbReference type="ChEBI" id="CHEBI:15379"/>
        <dbReference type="ChEBI" id="CHEBI:16240"/>
        <dbReference type="ChEBI" id="CHEBI:58856"/>
        <dbReference type="ChEBI" id="CHEBI:65111"/>
        <dbReference type="EC" id="1.3.3.6"/>
    </reaction>
</comment>
<comment type="caution">
    <text evidence="20">The sequence shown here is derived from an EMBL/GenBank/DDBJ whole genome shotgun (WGS) entry which is preliminary data.</text>
</comment>
<proteinExistence type="inferred from homology"/>
<dbReference type="InterPro" id="IPR012258">
    <property type="entry name" value="Acyl-CoA_oxidase"/>
</dbReference>
<protein>
    <recommendedName>
        <fullName evidence="12 13">Acyl-coenzyme A oxidase</fullName>
    </recommendedName>
</protein>
<dbReference type="PANTHER" id="PTHR10909:SF352">
    <property type="entry name" value="ACYL-COENZYME A OXIDASE-LIKE PROTEIN"/>
    <property type="match status" value="1"/>
</dbReference>
<dbReference type="Pfam" id="PF14749">
    <property type="entry name" value="Acyl-CoA_ox_N"/>
    <property type="match status" value="1"/>
</dbReference>
<dbReference type="Gene3D" id="2.40.110.10">
    <property type="entry name" value="Butyryl-CoA Dehydrogenase, subunit A, domain 2"/>
    <property type="match status" value="1"/>
</dbReference>
<dbReference type="Gene3D" id="1.20.140.10">
    <property type="entry name" value="Butyryl-CoA Dehydrogenase, subunit A, domain 3"/>
    <property type="match status" value="2"/>
</dbReference>
<dbReference type="GO" id="GO:0055088">
    <property type="term" value="P:lipid homeostasis"/>
    <property type="evidence" value="ECO:0007669"/>
    <property type="project" value="TreeGrafter"/>
</dbReference>